<protein>
    <submittedName>
        <fullName evidence="1">Uncharacterized protein</fullName>
    </submittedName>
</protein>
<reference evidence="1" key="1">
    <citation type="journal article" date="2014" name="Front. Microbiol.">
        <title>High frequency of phylogenetically diverse reductive dehalogenase-homologous genes in deep subseafloor sedimentary metagenomes.</title>
        <authorList>
            <person name="Kawai M."/>
            <person name="Futagami T."/>
            <person name="Toyoda A."/>
            <person name="Takaki Y."/>
            <person name="Nishi S."/>
            <person name="Hori S."/>
            <person name="Arai W."/>
            <person name="Tsubouchi T."/>
            <person name="Morono Y."/>
            <person name="Uchiyama I."/>
            <person name="Ito T."/>
            <person name="Fujiyama A."/>
            <person name="Inagaki F."/>
            <person name="Takami H."/>
        </authorList>
    </citation>
    <scope>NUCLEOTIDE SEQUENCE</scope>
    <source>
        <strain evidence="1">Expedition CK06-06</strain>
    </source>
</reference>
<comment type="caution">
    <text evidence="1">The sequence shown here is derived from an EMBL/GenBank/DDBJ whole genome shotgun (WGS) entry which is preliminary data.</text>
</comment>
<accession>X1R6H4</accession>
<organism evidence="1">
    <name type="scientific">marine sediment metagenome</name>
    <dbReference type="NCBI Taxonomy" id="412755"/>
    <lineage>
        <taxon>unclassified sequences</taxon>
        <taxon>metagenomes</taxon>
        <taxon>ecological metagenomes</taxon>
    </lineage>
</organism>
<gene>
    <name evidence="1" type="ORF">S06H3_52687</name>
</gene>
<sequence length="72" mass="7461">AGANPADSDNLVGGDEIVWSGVGEVTSDKLLANKAVQNKSTGEIKYYDNDGQTVLLTHTPTDAAATITRTPS</sequence>
<dbReference type="EMBL" id="BARV01033528">
    <property type="protein sequence ID" value="GAI51214.1"/>
    <property type="molecule type" value="Genomic_DNA"/>
</dbReference>
<proteinExistence type="predicted"/>
<name>X1R6H4_9ZZZZ</name>
<dbReference type="AlphaFoldDB" id="X1R6H4"/>
<feature type="non-terminal residue" evidence="1">
    <location>
        <position position="1"/>
    </location>
</feature>
<evidence type="ECO:0000313" key="1">
    <source>
        <dbReference type="EMBL" id="GAI51214.1"/>
    </source>
</evidence>